<dbReference type="RefSeq" id="WP_407865556.1">
    <property type="nucleotide sequence ID" value="NZ_BAAFZP010000001.1"/>
</dbReference>
<keyword evidence="1" id="KW-0732">Signal</keyword>
<dbReference type="Proteomes" id="UP001628091">
    <property type="component" value="Unassembled WGS sequence"/>
</dbReference>
<name>A0ABQ0H290_9HYPH</name>
<organism evidence="2 3">
    <name type="scientific">Phyllobacterium phragmitis</name>
    <dbReference type="NCBI Taxonomy" id="2670329"/>
    <lineage>
        <taxon>Bacteria</taxon>
        <taxon>Pseudomonadati</taxon>
        <taxon>Pseudomonadota</taxon>
        <taxon>Alphaproteobacteria</taxon>
        <taxon>Hyphomicrobiales</taxon>
        <taxon>Phyllobacteriaceae</taxon>
        <taxon>Phyllobacterium</taxon>
    </lineage>
</organism>
<evidence type="ECO:0008006" key="4">
    <source>
        <dbReference type="Google" id="ProtNLM"/>
    </source>
</evidence>
<evidence type="ECO:0000313" key="2">
    <source>
        <dbReference type="EMBL" id="GAB1583039.1"/>
    </source>
</evidence>
<dbReference type="EMBL" id="BAAFZP010000001">
    <property type="protein sequence ID" value="GAB1583039.1"/>
    <property type="molecule type" value="Genomic_DNA"/>
</dbReference>
<keyword evidence="3" id="KW-1185">Reference proteome</keyword>
<evidence type="ECO:0000313" key="3">
    <source>
        <dbReference type="Proteomes" id="UP001628091"/>
    </source>
</evidence>
<feature type="chain" id="PRO_5046257783" description="Antifreeze protein" evidence="1">
    <location>
        <begin position="25"/>
        <end position="146"/>
    </location>
</feature>
<protein>
    <recommendedName>
        <fullName evidence="4">Antifreeze protein</fullName>
    </recommendedName>
</protein>
<sequence length="146" mass="17009">MKKAILAIAATATLAIGVSAPVFAAEQPHIILAQGWDDDYYRDAPPPPRVYEMERRDHDWRRDRDWRDRDRYRDEVMSPRRVARMLERRGYAVGDIDLRRGRYFVRATRPSGRRVILIVDARNGRILDEQRAGGPRRTGLTIEINP</sequence>
<evidence type="ECO:0000256" key="1">
    <source>
        <dbReference type="SAM" id="SignalP"/>
    </source>
</evidence>
<accession>A0ABQ0H290</accession>
<reference evidence="2 3" key="1">
    <citation type="submission" date="2024-10" db="EMBL/GenBank/DDBJ databases">
        <title>Isolation, draft genome sequencing and identification of Phyllobacterium sp. NSA23, isolated from leaf soil.</title>
        <authorList>
            <person name="Akita H."/>
        </authorList>
    </citation>
    <scope>NUCLEOTIDE SEQUENCE [LARGE SCALE GENOMIC DNA]</scope>
    <source>
        <strain evidence="2 3">NSA23</strain>
    </source>
</reference>
<proteinExistence type="predicted"/>
<comment type="caution">
    <text evidence="2">The sequence shown here is derived from an EMBL/GenBank/DDBJ whole genome shotgun (WGS) entry which is preliminary data.</text>
</comment>
<feature type="signal peptide" evidence="1">
    <location>
        <begin position="1"/>
        <end position="24"/>
    </location>
</feature>
<gene>
    <name evidence="2" type="ORF">PPNSA23_29820</name>
</gene>